<dbReference type="SUPFAM" id="SSF49777">
    <property type="entry name" value="PEBP-like"/>
    <property type="match status" value="1"/>
</dbReference>
<sequence length="163" mass="17720">MANSSEEFRLTLPGVSQDGRLPRHYLADGQGAKKNISPPVEWYNVPEGAKSLALVARDIDAPEPEAPTVPFNIWVVADIPPTMKGLPEGFSGKDTEAGIKEGTNDLKKHGWEMPKMPNPGHRIEFKLLALDQELNLGNKVTVDKLLEASEGHVVGEAVFIVTS</sequence>
<gene>
    <name evidence="1" type="ORF">AAHA92_13505</name>
</gene>
<dbReference type="InterPro" id="IPR036610">
    <property type="entry name" value="PEBP-like_sf"/>
</dbReference>
<dbReference type="EMBL" id="JBEAFC010000006">
    <property type="protein sequence ID" value="KAL1552741.1"/>
    <property type="molecule type" value="Genomic_DNA"/>
</dbReference>
<dbReference type="Pfam" id="PF01161">
    <property type="entry name" value="PBP"/>
    <property type="match status" value="1"/>
</dbReference>
<evidence type="ECO:0000313" key="2">
    <source>
        <dbReference type="Proteomes" id="UP001567538"/>
    </source>
</evidence>
<dbReference type="PANTHER" id="PTHR30289:SF1">
    <property type="entry name" value="PEBP (PHOSPHATIDYLETHANOLAMINE-BINDING PROTEIN) FAMILY PROTEIN"/>
    <property type="match status" value="1"/>
</dbReference>
<dbReference type="NCBIfam" id="TIGR00481">
    <property type="entry name" value="YbhB/YbcL family Raf kinase inhibitor-like protein"/>
    <property type="match status" value="1"/>
</dbReference>
<dbReference type="InterPro" id="IPR008914">
    <property type="entry name" value="PEBP"/>
</dbReference>
<evidence type="ECO:0000313" key="1">
    <source>
        <dbReference type="EMBL" id="KAL1552741.1"/>
    </source>
</evidence>
<name>A0ABD1H8H8_SALDI</name>
<reference evidence="1 2" key="1">
    <citation type="submission" date="2024-06" db="EMBL/GenBank/DDBJ databases">
        <title>A chromosome level genome sequence of Diviner's sage (Salvia divinorum).</title>
        <authorList>
            <person name="Ford S.A."/>
            <person name="Ro D.-K."/>
            <person name="Ness R.W."/>
            <person name="Phillips M.A."/>
        </authorList>
    </citation>
    <scope>NUCLEOTIDE SEQUENCE [LARGE SCALE GENOMIC DNA]</scope>
    <source>
        <strain evidence="1">SAF-2024a</strain>
        <tissue evidence="1">Leaf</tissue>
    </source>
</reference>
<organism evidence="1 2">
    <name type="scientific">Salvia divinorum</name>
    <name type="common">Maria pastora</name>
    <name type="synonym">Diviner's sage</name>
    <dbReference type="NCBI Taxonomy" id="28513"/>
    <lineage>
        <taxon>Eukaryota</taxon>
        <taxon>Viridiplantae</taxon>
        <taxon>Streptophyta</taxon>
        <taxon>Embryophyta</taxon>
        <taxon>Tracheophyta</taxon>
        <taxon>Spermatophyta</taxon>
        <taxon>Magnoliopsida</taxon>
        <taxon>eudicotyledons</taxon>
        <taxon>Gunneridae</taxon>
        <taxon>Pentapetalae</taxon>
        <taxon>asterids</taxon>
        <taxon>lamiids</taxon>
        <taxon>Lamiales</taxon>
        <taxon>Lamiaceae</taxon>
        <taxon>Nepetoideae</taxon>
        <taxon>Mentheae</taxon>
        <taxon>Salviinae</taxon>
        <taxon>Salvia</taxon>
        <taxon>Salvia subgen. Calosphace</taxon>
    </lineage>
</organism>
<protein>
    <submittedName>
        <fullName evidence="1">UPF0098 protein</fullName>
    </submittedName>
</protein>
<proteinExistence type="predicted"/>
<dbReference type="CDD" id="cd00865">
    <property type="entry name" value="PEBP_bact_arch"/>
    <property type="match status" value="1"/>
</dbReference>
<dbReference type="InterPro" id="IPR005247">
    <property type="entry name" value="YbhB_YbcL/LppC-like"/>
</dbReference>
<dbReference type="AlphaFoldDB" id="A0ABD1H8H8"/>
<comment type="caution">
    <text evidence="1">The sequence shown here is derived from an EMBL/GenBank/DDBJ whole genome shotgun (WGS) entry which is preliminary data.</text>
</comment>
<dbReference type="Gene3D" id="3.90.280.10">
    <property type="entry name" value="PEBP-like"/>
    <property type="match status" value="1"/>
</dbReference>
<dbReference type="Proteomes" id="UP001567538">
    <property type="component" value="Unassembled WGS sequence"/>
</dbReference>
<dbReference type="PANTHER" id="PTHR30289">
    <property type="entry name" value="UNCHARACTERIZED PROTEIN YBCL-RELATED"/>
    <property type="match status" value="1"/>
</dbReference>
<keyword evidence="2" id="KW-1185">Reference proteome</keyword>
<accession>A0ABD1H8H8</accession>